<evidence type="ECO:0000259" key="1">
    <source>
        <dbReference type="SMART" id="SM00481"/>
    </source>
</evidence>
<dbReference type="AlphaFoldDB" id="A0A345PB43"/>
<dbReference type="Pfam" id="PF02811">
    <property type="entry name" value="PHP"/>
    <property type="match status" value="1"/>
</dbReference>
<dbReference type="GO" id="GO:0035312">
    <property type="term" value="F:5'-3' DNA exonuclease activity"/>
    <property type="evidence" value="ECO:0007669"/>
    <property type="project" value="TreeGrafter"/>
</dbReference>
<dbReference type="GO" id="GO:0004534">
    <property type="term" value="F:5'-3' RNA exonuclease activity"/>
    <property type="evidence" value="ECO:0007669"/>
    <property type="project" value="TreeGrafter"/>
</dbReference>
<dbReference type="Gene3D" id="3.20.20.140">
    <property type="entry name" value="Metal-dependent hydrolases"/>
    <property type="match status" value="1"/>
</dbReference>
<dbReference type="Gene3D" id="1.10.150.650">
    <property type="match status" value="1"/>
</dbReference>
<keyword evidence="3" id="KW-1185">Reference proteome</keyword>
<dbReference type="OrthoDB" id="9804333at2"/>
<dbReference type="KEGG" id="mbah:HYN46_03335"/>
<dbReference type="EMBL" id="CP031222">
    <property type="protein sequence ID" value="AXI04502.1"/>
    <property type="molecule type" value="Genomic_DNA"/>
</dbReference>
<dbReference type="InterPro" id="IPR004013">
    <property type="entry name" value="PHP_dom"/>
</dbReference>
<sequence>MVRADLHTHSYFSDGQLSPADLVTAAHAADVSIFALTDHDTVDGLPEARQQAASLGLHLIDGVELSTQWTRATTKRAVSVHIVGLGMKDYAPLNAVLAVQQTIRARRAAAICEKLEKITKRPAWDAVLALANGRPEGITRGHLAQWLVNEGLVSKPQQAFDRYLGEGKSAHVPLEWLPMADGVAAIVQSGGQAVLAHPTRNNLTSTALRQLLIDFKQAGGRAIELPAVNEPPATRAMMNRLIAQHEFLVSTASDFHGAHMVWHKLGHVPQLAAGQTGVWELL</sequence>
<protein>
    <submittedName>
        <fullName evidence="2">PHP domain-containing protein</fullName>
    </submittedName>
</protein>
<evidence type="ECO:0000313" key="3">
    <source>
        <dbReference type="Proteomes" id="UP000253940"/>
    </source>
</evidence>
<reference evidence="2 3" key="1">
    <citation type="submission" date="2018-07" db="EMBL/GenBank/DDBJ databases">
        <title>Genome sequencing of Moraxellaceae gen. HYN0046.</title>
        <authorList>
            <person name="Kim M."/>
            <person name="Yi H."/>
        </authorList>
    </citation>
    <scope>NUCLEOTIDE SEQUENCE [LARGE SCALE GENOMIC DNA]</scope>
    <source>
        <strain evidence="2 3">HYN0046</strain>
    </source>
</reference>
<dbReference type="SMART" id="SM00481">
    <property type="entry name" value="POLIIIAc"/>
    <property type="match status" value="1"/>
</dbReference>
<organism evidence="2 3">
    <name type="scientific">Aquirhabdus parva</name>
    <dbReference type="NCBI Taxonomy" id="2283318"/>
    <lineage>
        <taxon>Bacteria</taxon>
        <taxon>Pseudomonadati</taxon>
        <taxon>Pseudomonadota</taxon>
        <taxon>Gammaproteobacteria</taxon>
        <taxon>Moraxellales</taxon>
        <taxon>Moraxellaceae</taxon>
        <taxon>Aquirhabdus</taxon>
    </lineage>
</organism>
<dbReference type="InterPro" id="IPR052018">
    <property type="entry name" value="PHP_domain"/>
</dbReference>
<evidence type="ECO:0000313" key="2">
    <source>
        <dbReference type="EMBL" id="AXI04502.1"/>
    </source>
</evidence>
<feature type="domain" description="Polymerase/histidinol phosphatase N-terminal" evidence="1">
    <location>
        <begin position="4"/>
        <end position="69"/>
    </location>
</feature>
<dbReference type="PANTHER" id="PTHR42924:SF3">
    <property type="entry name" value="POLYMERASE_HISTIDINOL PHOSPHATASE N-TERMINAL DOMAIN-CONTAINING PROTEIN"/>
    <property type="match status" value="1"/>
</dbReference>
<dbReference type="CDD" id="cd07438">
    <property type="entry name" value="PHP_HisPPase_AMP"/>
    <property type="match status" value="1"/>
</dbReference>
<gene>
    <name evidence="2" type="ORF">HYN46_03335</name>
</gene>
<dbReference type="Proteomes" id="UP000253940">
    <property type="component" value="Chromosome"/>
</dbReference>
<accession>A0A345PB43</accession>
<name>A0A345PB43_9GAMM</name>
<dbReference type="InterPro" id="IPR003141">
    <property type="entry name" value="Pol/His_phosphatase_N"/>
</dbReference>
<dbReference type="PANTHER" id="PTHR42924">
    <property type="entry name" value="EXONUCLEASE"/>
    <property type="match status" value="1"/>
</dbReference>
<dbReference type="InterPro" id="IPR016195">
    <property type="entry name" value="Pol/histidinol_Pase-like"/>
</dbReference>
<dbReference type="SUPFAM" id="SSF89550">
    <property type="entry name" value="PHP domain-like"/>
    <property type="match status" value="1"/>
</dbReference>
<proteinExistence type="predicted"/>